<evidence type="ECO:0000313" key="3">
    <source>
        <dbReference type="EMBL" id="SJK86165.1"/>
    </source>
</evidence>
<feature type="compositionally biased region" description="Basic and acidic residues" evidence="1">
    <location>
        <begin position="280"/>
        <end position="291"/>
    </location>
</feature>
<evidence type="ECO:0000256" key="2">
    <source>
        <dbReference type="SAM" id="SignalP"/>
    </source>
</evidence>
<protein>
    <submittedName>
        <fullName evidence="3">Uncharacterized protein</fullName>
    </submittedName>
</protein>
<accession>A0A1R4AB01</accession>
<organism evidence="3 4">
    <name type="scientific">Babesia microti (strain RI)</name>
    <dbReference type="NCBI Taxonomy" id="1133968"/>
    <lineage>
        <taxon>Eukaryota</taxon>
        <taxon>Sar</taxon>
        <taxon>Alveolata</taxon>
        <taxon>Apicomplexa</taxon>
        <taxon>Aconoidasida</taxon>
        <taxon>Piroplasmida</taxon>
        <taxon>Babesiidae</taxon>
        <taxon>Babesia</taxon>
    </lineage>
</organism>
<dbReference type="VEuPathDB" id="PiroplasmaDB:BMR1_02g04075"/>
<reference evidence="3 4" key="1">
    <citation type="journal article" date="2012" name="Nucleic Acids Res.">
        <title>Sequencing of the smallest Apicomplexan genome from the human pathogen Babesia microti.</title>
        <authorList>
            <person name="Cornillot E."/>
            <person name="Hadj-Kaddour K."/>
            <person name="Dassouli A."/>
            <person name="Noel B."/>
            <person name="Ranwez V."/>
            <person name="Vacherie B."/>
            <person name="Augagneur Y."/>
            <person name="Bres V."/>
            <person name="Duclos A."/>
            <person name="Randazzo S."/>
            <person name="Carcy B."/>
            <person name="Debierre-Grockiego F."/>
            <person name="Delbecq S."/>
            <person name="Moubri-Menage K."/>
            <person name="Shams-Eldin H."/>
            <person name="Usmani-Brown S."/>
            <person name="Bringaud F."/>
            <person name="Wincker P."/>
            <person name="Vivares C.P."/>
            <person name="Schwarz R.T."/>
            <person name="Schetters T.P."/>
            <person name="Krause P.J."/>
            <person name="Gorenflot A."/>
            <person name="Berry V."/>
            <person name="Barbe V."/>
            <person name="Ben Mamoun C."/>
        </authorList>
    </citation>
    <scope>NUCLEOTIDE SEQUENCE [LARGE SCALE GENOMIC DNA]</scope>
    <source>
        <strain evidence="3 4">RI</strain>
    </source>
</reference>
<keyword evidence="2" id="KW-0732">Signal</keyword>
<dbReference type="KEGG" id="bmic:BMR1_02g04075"/>
<name>A0A1R4AB01_BABMR</name>
<gene>
    <name evidence="3" type="ORF">BMR1_02g04075</name>
</gene>
<dbReference type="Proteomes" id="UP000002899">
    <property type="component" value="Chromosome II"/>
</dbReference>
<feature type="signal peptide" evidence="2">
    <location>
        <begin position="1"/>
        <end position="25"/>
    </location>
</feature>
<proteinExistence type="predicted"/>
<evidence type="ECO:0000313" key="4">
    <source>
        <dbReference type="Proteomes" id="UP000002899"/>
    </source>
</evidence>
<dbReference type="RefSeq" id="XP_021338358.1">
    <property type="nucleotide sequence ID" value="XM_021481753.1"/>
</dbReference>
<reference evidence="3 4" key="2">
    <citation type="journal article" date="2013" name="PLoS ONE">
        <title>Whole genome mapping and re-organization of the nuclear and mitochondrial genomes of Babesia microti isolates.</title>
        <authorList>
            <person name="Cornillot E."/>
            <person name="Dassouli A."/>
            <person name="Garg A."/>
            <person name="Pachikara N."/>
            <person name="Randazzo S."/>
            <person name="Depoix D."/>
            <person name="Carcy B."/>
            <person name="Delbecq S."/>
            <person name="Frutos R."/>
            <person name="Silva J.C."/>
            <person name="Sutton R."/>
            <person name="Krause P.J."/>
            <person name="Mamoun C.B."/>
        </authorList>
    </citation>
    <scope>NUCLEOTIDE SEQUENCE [LARGE SCALE GENOMIC DNA]</scope>
    <source>
        <strain evidence="3 4">RI</strain>
    </source>
</reference>
<dbReference type="GeneID" id="24424594"/>
<dbReference type="AlphaFoldDB" id="A0A1R4AB01"/>
<evidence type="ECO:0000256" key="1">
    <source>
        <dbReference type="SAM" id="MobiDB-lite"/>
    </source>
</evidence>
<feature type="chain" id="PRO_5013068549" evidence="2">
    <location>
        <begin position="26"/>
        <end position="572"/>
    </location>
</feature>
<keyword evidence="4" id="KW-1185">Reference proteome</keyword>
<dbReference type="OrthoDB" id="382094at2759"/>
<feature type="region of interest" description="Disordered" evidence="1">
    <location>
        <begin position="268"/>
        <end position="294"/>
    </location>
</feature>
<dbReference type="SUPFAM" id="SSF49599">
    <property type="entry name" value="TRAF domain-like"/>
    <property type="match status" value="1"/>
</dbReference>
<reference evidence="3 4" key="3">
    <citation type="journal article" date="2016" name="Sci. Rep.">
        <title>Genome-wide diversity and gene expression profiling of Babesia microti isolates identify polymorphic genes that mediate host-pathogen interactions.</title>
        <authorList>
            <person name="Silva J.C."/>
            <person name="Cornillot E."/>
            <person name="McCracken C."/>
            <person name="Usmani-Brown S."/>
            <person name="Dwivedi A."/>
            <person name="Ifeonu O.O."/>
            <person name="Crabtree J."/>
            <person name="Gotia H.T."/>
            <person name="Virji A.Z."/>
            <person name="Reynes C."/>
            <person name="Colinge J."/>
            <person name="Kumar V."/>
            <person name="Lawres L."/>
            <person name="Pazzi J.E."/>
            <person name="Pablo J.V."/>
            <person name="Hung C."/>
            <person name="Brancato J."/>
            <person name="Kumari P."/>
            <person name="Orvis J."/>
            <person name="Tretina K."/>
            <person name="Chibucos M."/>
            <person name="Ott S."/>
            <person name="Sadzewicz L."/>
            <person name="Sengamalay N."/>
            <person name="Shetty A.C."/>
            <person name="Su Q."/>
            <person name="Tallon L."/>
            <person name="Fraser C.M."/>
            <person name="Frutos R."/>
            <person name="Molina D.M."/>
            <person name="Krause P.J."/>
            <person name="Ben Mamoun C."/>
        </authorList>
    </citation>
    <scope>NUCLEOTIDE SEQUENCE [LARGE SCALE GENOMIC DNA]</scope>
    <source>
        <strain evidence="3 4">RI</strain>
    </source>
</reference>
<dbReference type="EMBL" id="FO082872">
    <property type="protein sequence ID" value="SJK86165.1"/>
    <property type="molecule type" value="Genomic_DNA"/>
</dbReference>
<sequence length="572" mass="67258">MPTSLPHWNFGFHLVLLIFVAFTQCVQLKCLFFKPTFVSISLNGLKNTRLNRVSLMFEGNDRHDLLRHLYINREKIFRDKEVAEHLKNYFGLTLENLEQHVIDTMEEQIRDRDATRDEKPIWVDAKVFKGAPEKFKLPLDPTLSLLKGEGIQDIKEVEGQEFISDFDKTIYELLQNARANCVKRIPQTELEKFIELYSKVGSYEYEIVDNELYYYTDCQPLKRIKLTDQHEKRQHQIELMSRPTRNPSFIDPVDPHIRTGRQRALQRKRDSGALQKKRWKMEVPPEEDIPRGKSIRGHPIIQKFVDSMDFERQLSNAQDTNYFKSNFLETGHNIPDRAMDSYFDIQFIGTPDAYPAAKEPDMTFTWPLYWVPWLAKKHPKRRGQPIKSPVFNLGGIEPLQLWFYPQGTAMSKPGYSSMKLITPPGWNLPYRIYLYIFSEYNKVVSKAMYKESVDYIAFTLNSARLLTKRGIDDLLESPKDNDDYVILGPAGNVYAGVGIADEPLPETDFRGAKRLPNVEYKYNYDWHDGHYHMHKWLLKQTANPEDSEIMDKLPRYYTHSLDYQPFKYYYTP</sequence>